<evidence type="ECO:0000256" key="1">
    <source>
        <dbReference type="ARBA" id="ARBA00004651"/>
    </source>
</evidence>
<feature type="transmembrane region" description="Helical" evidence="6">
    <location>
        <begin position="429"/>
        <end position="447"/>
    </location>
</feature>
<feature type="transmembrane region" description="Helical" evidence="6">
    <location>
        <begin position="296"/>
        <end position="315"/>
    </location>
</feature>
<evidence type="ECO:0000313" key="8">
    <source>
        <dbReference type="Proteomes" id="UP000199427"/>
    </source>
</evidence>
<dbReference type="PANTHER" id="PTHR30250">
    <property type="entry name" value="PST FAMILY PREDICTED COLANIC ACID TRANSPORTER"/>
    <property type="match status" value="1"/>
</dbReference>
<keyword evidence="2" id="KW-1003">Cell membrane</keyword>
<comment type="subcellular location">
    <subcellularLocation>
        <location evidence="1">Cell membrane</location>
        <topology evidence="1">Multi-pass membrane protein</topology>
    </subcellularLocation>
</comment>
<dbReference type="InterPro" id="IPR050833">
    <property type="entry name" value="Poly_Biosynth_Transport"/>
</dbReference>
<feature type="transmembrane region" description="Helical" evidence="6">
    <location>
        <begin position="401"/>
        <end position="423"/>
    </location>
</feature>
<evidence type="ECO:0000256" key="5">
    <source>
        <dbReference type="ARBA" id="ARBA00023136"/>
    </source>
</evidence>
<organism evidence="7 8">
    <name type="scientific">Piscibacillus halophilus</name>
    <dbReference type="NCBI Taxonomy" id="571933"/>
    <lineage>
        <taxon>Bacteria</taxon>
        <taxon>Bacillati</taxon>
        <taxon>Bacillota</taxon>
        <taxon>Bacilli</taxon>
        <taxon>Bacillales</taxon>
        <taxon>Bacillaceae</taxon>
        <taxon>Piscibacillus</taxon>
    </lineage>
</organism>
<feature type="transmembrane region" description="Helical" evidence="6">
    <location>
        <begin position="335"/>
        <end position="353"/>
    </location>
</feature>
<feature type="transmembrane region" description="Helical" evidence="6">
    <location>
        <begin position="498"/>
        <end position="518"/>
    </location>
</feature>
<evidence type="ECO:0000313" key="7">
    <source>
        <dbReference type="EMBL" id="SEQ36505.1"/>
    </source>
</evidence>
<dbReference type="InterPro" id="IPR024923">
    <property type="entry name" value="PG_synth_SpoVB"/>
</dbReference>
<dbReference type="STRING" id="571933.SAMN05216362_1128"/>
<feature type="transmembrane region" description="Helical" evidence="6">
    <location>
        <begin position="467"/>
        <end position="486"/>
    </location>
</feature>
<dbReference type="CDD" id="cd13124">
    <property type="entry name" value="MATE_SpoVB_like"/>
    <property type="match status" value="1"/>
</dbReference>
<dbReference type="OrthoDB" id="9775950at2"/>
<dbReference type="RefSeq" id="WP_091773376.1">
    <property type="nucleotide sequence ID" value="NZ_FOES01000012.1"/>
</dbReference>
<dbReference type="PIRSF" id="PIRSF038958">
    <property type="entry name" value="PG_synth_SpoVB"/>
    <property type="match status" value="1"/>
</dbReference>
<dbReference type="EMBL" id="FOES01000012">
    <property type="protein sequence ID" value="SEQ36505.1"/>
    <property type="molecule type" value="Genomic_DNA"/>
</dbReference>
<evidence type="ECO:0000256" key="3">
    <source>
        <dbReference type="ARBA" id="ARBA00022692"/>
    </source>
</evidence>
<dbReference type="InterPro" id="IPR002797">
    <property type="entry name" value="Polysacc_synth"/>
</dbReference>
<dbReference type="Proteomes" id="UP000199427">
    <property type="component" value="Unassembled WGS sequence"/>
</dbReference>
<evidence type="ECO:0000256" key="2">
    <source>
        <dbReference type="ARBA" id="ARBA00022475"/>
    </source>
</evidence>
<feature type="transmembrane region" description="Helical" evidence="6">
    <location>
        <begin position="126"/>
        <end position="146"/>
    </location>
</feature>
<proteinExistence type="predicted"/>
<evidence type="ECO:0000256" key="4">
    <source>
        <dbReference type="ARBA" id="ARBA00022989"/>
    </source>
</evidence>
<name>A0A1H9FF77_9BACI</name>
<protein>
    <submittedName>
        <fullName evidence="7">Membrane protein involved in the export of O-antigen and teichoic acid</fullName>
    </submittedName>
</protein>
<dbReference type="PANTHER" id="PTHR30250:SF21">
    <property type="entry name" value="LIPID II FLIPPASE MURJ"/>
    <property type="match status" value="1"/>
</dbReference>
<feature type="transmembrane region" description="Helical" evidence="6">
    <location>
        <begin position="167"/>
        <end position="186"/>
    </location>
</feature>
<feature type="transmembrane region" description="Helical" evidence="6">
    <location>
        <begin position="373"/>
        <end position="394"/>
    </location>
</feature>
<dbReference type="Pfam" id="PF01943">
    <property type="entry name" value="Polysacc_synt"/>
    <property type="match status" value="1"/>
</dbReference>
<sequence length="539" mass="59546">MSNSMLRGTMLLTGANYTSKVLGMLYVIPFYALVGEAGGTLYSYAYNPYQIFLTLSSLGIPMAMAKFVAKYDALEDHATKQSMFKSGMMVMMLMGLVTFLTMFFSAEWLAKLFLPDDDLTNSVEDAAFVIKMVSFSLIIVAPMSLIRGYFQGHQSMEPSAVSIVVEQIVRIAFLLAGAFIVIKVLNGTIRQAVGVAAFAAFIGAVASALVLLAFYRKHKPKMEHELEASQGTLTFPKRDKYQELLSYAGPFILVGVATPMYQMIDQFTFNRIMSWIGKAEVSEDLLSVILVYGHKLVIIPVTLAIGLAMAVLPAITKAYTEDNTRLYKHYINQAILIVVLLVLPAAVGLSILSEQAYGTLYDVEKAVNYGGSLLGYYAPVSLFFAMFTVSAAVLQGINRQNFAVVSLGVGLLLKVILNFPLIFIFEENGAVFATGIAVLVASILNFYKIHQVTHFKIRPLYRKSLLIAILTFIMAVVVLIVRWLVGLPFGIEASKTKFLVQLLVTIPIGAYVYLWLAYKTTLLERLLGDRVKRLSKLFP</sequence>
<keyword evidence="5 6" id="KW-0472">Membrane</keyword>
<keyword evidence="4 6" id="KW-1133">Transmembrane helix</keyword>
<feature type="transmembrane region" description="Helical" evidence="6">
    <location>
        <begin position="244"/>
        <end position="264"/>
    </location>
</feature>
<feature type="transmembrane region" description="Helical" evidence="6">
    <location>
        <begin position="51"/>
        <end position="69"/>
    </location>
</feature>
<gene>
    <name evidence="7" type="ORF">SAMN05216362_1128</name>
</gene>
<evidence type="ECO:0000256" key="6">
    <source>
        <dbReference type="SAM" id="Phobius"/>
    </source>
</evidence>
<dbReference type="AlphaFoldDB" id="A0A1H9FF77"/>
<keyword evidence="8" id="KW-1185">Reference proteome</keyword>
<reference evidence="7 8" key="1">
    <citation type="submission" date="2016-10" db="EMBL/GenBank/DDBJ databases">
        <authorList>
            <person name="de Groot N.N."/>
        </authorList>
    </citation>
    <scope>NUCLEOTIDE SEQUENCE [LARGE SCALE GENOMIC DNA]</scope>
    <source>
        <strain evidence="7 8">DSM 21633</strain>
    </source>
</reference>
<accession>A0A1H9FF77</accession>
<dbReference type="GO" id="GO:0005886">
    <property type="term" value="C:plasma membrane"/>
    <property type="evidence" value="ECO:0007669"/>
    <property type="project" value="UniProtKB-SubCell"/>
</dbReference>
<feature type="transmembrane region" description="Helical" evidence="6">
    <location>
        <begin position="192"/>
        <end position="215"/>
    </location>
</feature>
<feature type="transmembrane region" description="Helical" evidence="6">
    <location>
        <begin position="90"/>
        <end position="114"/>
    </location>
</feature>
<keyword evidence="3 6" id="KW-0812">Transmembrane</keyword>
<feature type="transmembrane region" description="Helical" evidence="6">
    <location>
        <begin position="21"/>
        <end position="45"/>
    </location>
</feature>